<dbReference type="Proteomes" id="UP001438490">
    <property type="component" value="Segment"/>
</dbReference>
<keyword evidence="2" id="KW-1185">Reference proteome</keyword>
<name>A0AAX4MYM4_9CAUD</name>
<accession>A0AAX4MYM4</accession>
<dbReference type="EMBL" id="PP496413">
    <property type="protein sequence ID" value="WYV99041.1"/>
    <property type="molecule type" value="Genomic_DNA"/>
</dbReference>
<protein>
    <submittedName>
        <fullName evidence="1">Uncharacterized protein</fullName>
    </submittedName>
</protein>
<sequence length="92" mass="10579">MEGFVEHKGALWRIQGHVLMVRSADLLFLYSIASGYEFPHAYSEDGDHIQFAHPLNMKEREQHAWLYHRMEALNKTVDNEPTPPHNPGPQAA</sequence>
<evidence type="ECO:0000313" key="1">
    <source>
        <dbReference type="EMBL" id="WYV99041.1"/>
    </source>
</evidence>
<gene>
    <name evidence="1" type="ORF">Amme3_00045</name>
</gene>
<organism evidence="1 2">
    <name type="scientific">Pseudomonas phage vB_PpuM-Amme-3</name>
    <dbReference type="NCBI Taxonomy" id="3132617"/>
    <lineage>
        <taxon>Viruses</taxon>
        <taxon>Duplodnaviria</taxon>
        <taxon>Heunggongvirae</taxon>
        <taxon>Uroviricota</taxon>
        <taxon>Caudoviricetes</taxon>
        <taxon>Vandenendeviridae</taxon>
        <taxon>Gorskivirinae</taxon>
        <taxon>Tartuvirus</taxon>
        <taxon>Tartuvirus amme3</taxon>
    </lineage>
</organism>
<reference evidence="1 2" key="1">
    <citation type="submission" date="2024-03" db="EMBL/GenBank/DDBJ databases">
        <title>Isolation and characterization of a phage collection against Pseudomonas putida.</title>
        <authorList>
            <person name="Brauer A."/>
            <person name="Rosendahl S."/>
            <person name="Kangsep A."/>
            <person name="Rikberg R."/>
            <person name="Lewanczyk A.C."/>
            <person name="Horak R."/>
            <person name="Tamman H."/>
        </authorList>
    </citation>
    <scope>NUCLEOTIDE SEQUENCE [LARGE SCALE GENOMIC DNA]</scope>
</reference>
<evidence type="ECO:0000313" key="2">
    <source>
        <dbReference type="Proteomes" id="UP001438490"/>
    </source>
</evidence>
<proteinExistence type="predicted"/>